<name>A0ABY8C890_9GAMM</name>
<dbReference type="Proteomes" id="UP001222275">
    <property type="component" value="Chromosome"/>
</dbReference>
<reference evidence="2 3" key="1">
    <citation type="submission" date="2022-06" db="EMBL/GenBank/DDBJ databases">
        <title>Thiomicrohabdus sp. nov, an obligately chemolithoautotrophic, sulfur-oxidizing bacterium isolated from beach of Guanyin Mountain. Amoy.</title>
        <authorList>
            <person name="Zhu H."/>
        </authorList>
    </citation>
    <scope>NUCLEOTIDE SEQUENCE [LARGE SCALE GENOMIC DNA]</scope>
    <source>
        <strain evidence="2 3">XGS-01</strain>
    </source>
</reference>
<dbReference type="CDD" id="cd00093">
    <property type="entry name" value="HTH_XRE"/>
    <property type="match status" value="1"/>
</dbReference>
<dbReference type="PROSITE" id="PS50943">
    <property type="entry name" value="HTH_CROC1"/>
    <property type="match status" value="1"/>
</dbReference>
<evidence type="ECO:0000259" key="1">
    <source>
        <dbReference type="PROSITE" id="PS50943"/>
    </source>
</evidence>
<evidence type="ECO:0000313" key="2">
    <source>
        <dbReference type="EMBL" id="WEJ62174.1"/>
    </source>
</evidence>
<dbReference type="RefSeq" id="WP_275594431.1">
    <property type="nucleotide sequence ID" value="NZ_CP102381.1"/>
</dbReference>
<dbReference type="InterPro" id="IPR001387">
    <property type="entry name" value="Cro/C1-type_HTH"/>
</dbReference>
<keyword evidence="3" id="KW-1185">Reference proteome</keyword>
<dbReference type="EMBL" id="CP102381">
    <property type="protein sequence ID" value="WEJ62174.1"/>
    <property type="molecule type" value="Genomic_DNA"/>
</dbReference>
<accession>A0ABY8C890</accession>
<dbReference type="Pfam" id="PF01381">
    <property type="entry name" value="HTH_3"/>
    <property type="match status" value="1"/>
</dbReference>
<dbReference type="InterPro" id="IPR010982">
    <property type="entry name" value="Lambda_DNA-bd_dom_sf"/>
</dbReference>
<organism evidence="2 3">
    <name type="scientific">Thiomicrorhabdus lithotrophica</name>
    <dbReference type="NCBI Taxonomy" id="2949997"/>
    <lineage>
        <taxon>Bacteria</taxon>
        <taxon>Pseudomonadati</taxon>
        <taxon>Pseudomonadota</taxon>
        <taxon>Gammaproteobacteria</taxon>
        <taxon>Thiotrichales</taxon>
        <taxon>Piscirickettsiaceae</taxon>
        <taxon>Thiomicrorhabdus</taxon>
    </lineage>
</organism>
<evidence type="ECO:0000313" key="3">
    <source>
        <dbReference type="Proteomes" id="UP001222275"/>
    </source>
</evidence>
<gene>
    <name evidence="2" type="ORF">NR989_09150</name>
</gene>
<protein>
    <submittedName>
        <fullName evidence="2">Helix-turn-helix domain-containing protein</fullName>
    </submittedName>
</protein>
<sequence length="151" mass="16728">MKTITDRINEIIADSGLNQSEVARKVGTTPQAIRKWQSGESTGIKGENLINLARLGNTTMEWIQTGKEPTKTNEPQAEYNSDPFQALSPTSQAITGLIQEYEDQGIVIPKEILEEFKAYLKIRLSGLVANNQQKNTVSNRIKELANGSKKP</sequence>
<dbReference type="SMART" id="SM00530">
    <property type="entry name" value="HTH_XRE"/>
    <property type="match status" value="1"/>
</dbReference>
<feature type="domain" description="HTH cro/C1-type" evidence="1">
    <location>
        <begin position="8"/>
        <end position="63"/>
    </location>
</feature>
<dbReference type="SUPFAM" id="SSF47413">
    <property type="entry name" value="lambda repressor-like DNA-binding domains"/>
    <property type="match status" value="1"/>
</dbReference>
<proteinExistence type="predicted"/>
<dbReference type="Gene3D" id="1.10.260.40">
    <property type="entry name" value="lambda repressor-like DNA-binding domains"/>
    <property type="match status" value="1"/>
</dbReference>